<gene>
    <name evidence="2" type="ORF">ACAOBT_LOCUS5403</name>
</gene>
<organism evidence="2 3">
    <name type="scientific">Acanthoscelides obtectus</name>
    <name type="common">Bean weevil</name>
    <name type="synonym">Bruchus obtectus</name>
    <dbReference type="NCBI Taxonomy" id="200917"/>
    <lineage>
        <taxon>Eukaryota</taxon>
        <taxon>Metazoa</taxon>
        <taxon>Ecdysozoa</taxon>
        <taxon>Arthropoda</taxon>
        <taxon>Hexapoda</taxon>
        <taxon>Insecta</taxon>
        <taxon>Pterygota</taxon>
        <taxon>Neoptera</taxon>
        <taxon>Endopterygota</taxon>
        <taxon>Coleoptera</taxon>
        <taxon>Polyphaga</taxon>
        <taxon>Cucujiformia</taxon>
        <taxon>Chrysomeloidea</taxon>
        <taxon>Chrysomelidae</taxon>
        <taxon>Bruchinae</taxon>
        <taxon>Bruchini</taxon>
        <taxon>Acanthoscelides</taxon>
    </lineage>
</organism>
<protein>
    <submittedName>
        <fullName evidence="2">Uncharacterized protein</fullName>
    </submittedName>
</protein>
<dbReference type="AlphaFoldDB" id="A0A9P0P3E3"/>
<feature type="region of interest" description="Disordered" evidence="1">
    <location>
        <begin position="1"/>
        <end position="22"/>
    </location>
</feature>
<evidence type="ECO:0000313" key="2">
    <source>
        <dbReference type="EMBL" id="CAH1963791.1"/>
    </source>
</evidence>
<name>A0A9P0P3E3_ACAOB</name>
<dbReference type="EMBL" id="CAKOFQ010006710">
    <property type="protein sequence ID" value="CAH1963791.1"/>
    <property type="molecule type" value="Genomic_DNA"/>
</dbReference>
<sequence length="38" mass="4258">MANNHRFPIDAAGMQGGPKLQRDELERIERRGGKCASF</sequence>
<accession>A0A9P0P3E3</accession>
<evidence type="ECO:0000313" key="3">
    <source>
        <dbReference type="Proteomes" id="UP001152888"/>
    </source>
</evidence>
<keyword evidence="3" id="KW-1185">Reference proteome</keyword>
<reference evidence="2" key="1">
    <citation type="submission" date="2022-03" db="EMBL/GenBank/DDBJ databases">
        <authorList>
            <person name="Sayadi A."/>
        </authorList>
    </citation>
    <scope>NUCLEOTIDE SEQUENCE</scope>
</reference>
<comment type="caution">
    <text evidence="2">The sequence shown here is derived from an EMBL/GenBank/DDBJ whole genome shotgun (WGS) entry which is preliminary data.</text>
</comment>
<evidence type="ECO:0000256" key="1">
    <source>
        <dbReference type="SAM" id="MobiDB-lite"/>
    </source>
</evidence>
<dbReference type="Proteomes" id="UP001152888">
    <property type="component" value="Unassembled WGS sequence"/>
</dbReference>
<proteinExistence type="predicted"/>